<dbReference type="PANTHER" id="PTHR45703">
    <property type="entry name" value="DYNEIN HEAVY CHAIN"/>
    <property type="match status" value="1"/>
</dbReference>
<dbReference type="OrthoDB" id="5593012at2759"/>
<evidence type="ECO:0000256" key="1">
    <source>
        <dbReference type="ARBA" id="ARBA00004138"/>
    </source>
</evidence>
<dbReference type="AlphaFoldDB" id="A0A0S4ISA4"/>
<protein>
    <recommendedName>
        <fullName evidence="15">Dynein heavy chain hydrolytic ATP-binding dynein motor region domain-containing protein</fullName>
    </recommendedName>
</protein>
<evidence type="ECO:0000256" key="12">
    <source>
        <dbReference type="ARBA" id="ARBA00023212"/>
    </source>
</evidence>
<evidence type="ECO:0000256" key="10">
    <source>
        <dbReference type="ARBA" id="ARBA00023069"/>
    </source>
</evidence>
<feature type="domain" description="Dynein heavy chain hydrolytic ATP-binding dynein motor region" evidence="15">
    <location>
        <begin position="257"/>
        <end position="458"/>
    </location>
</feature>
<dbReference type="CDD" id="cd00009">
    <property type="entry name" value="AAA"/>
    <property type="match status" value="1"/>
</dbReference>
<dbReference type="GO" id="GO:0005929">
    <property type="term" value="C:cilium"/>
    <property type="evidence" value="ECO:0007669"/>
    <property type="project" value="UniProtKB-SubCell"/>
</dbReference>
<evidence type="ECO:0000256" key="5">
    <source>
        <dbReference type="ARBA" id="ARBA00022701"/>
    </source>
</evidence>
<keyword evidence="8" id="KW-0243">Dynein</keyword>
<keyword evidence="17" id="KW-1185">Reference proteome</keyword>
<keyword evidence="12" id="KW-0206">Cytoskeleton</keyword>
<comment type="subcellular location">
    <subcellularLocation>
        <location evidence="1">Cell projection</location>
        <location evidence="1">Cilium</location>
    </subcellularLocation>
    <subcellularLocation>
        <location evidence="2">Cytoplasm</location>
        <location evidence="2">Cytoskeleton</location>
    </subcellularLocation>
</comment>
<keyword evidence="11" id="KW-0505">Motor protein</keyword>
<keyword evidence="7" id="KW-0067">ATP-binding</keyword>
<keyword evidence="6" id="KW-0547">Nucleotide-binding</keyword>
<evidence type="ECO:0000256" key="11">
    <source>
        <dbReference type="ARBA" id="ARBA00023175"/>
    </source>
</evidence>
<dbReference type="PANTHER" id="PTHR45703:SF8">
    <property type="entry name" value="DYNEINS HEAVY CHAIN"/>
    <property type="match status" value="1"/>
</dbReference>
<comment type="similarity">
    <text evidence="3">Belongs to the dynein heavy chain family.</text>
</comment>
<feature type="region of interest" description="Disordered" evidence="14">
    <location>
        <begin position="1"/>
        <end position="37"/>
    </location>
</feature>
<reference evidence="17" key="1">
    <citation type="submission" date="2015-09" db="EMBL/GenBank/DDBJ databases">
        <authorList>
            <consortium name="Pathogen Informatics"/>
        </authorList>
    </citation>
    <scope>NUCLEOTIDE SEQUENCE [LARGE SCALE GENOMIC DNA]</scope>
    <source>
        <strain evidence="17">Lake Konstanz</strain>
    </source>
</reference>
<feature type="compositionally biased region" description="Low complexity" evidence="14">
    <location>
        <begin position="1"/>
        <end position="12"/>
    </location>
</feature>
<sequence>AMAAARANGKSAASRRRASHRSAASSTSPMNTSLLAPHSNTDLAVTTASNLLSPTGAATTDLLSPTQQGLLSPRSPTDFDLAATHAVDRCTIQICDTSFSHGLDYTGNCGCLVTTPLTDRCYITMTQALKLCKGGAPAGPAGTGKTETVKDIAHTLGYPVYVFNCSDQMDVLTVSNIFKGLAMSGAWGCFDEFNRIAAEVLSVLAAQVKVLFDAKRRNADTFQFLTGGHTRADAKAARKQSSAAQDDEGPQMPLVLELPLVSSVGVFITMNPGYKGRTELPENVKALFRPCAMVIPDVLHISEILLCAEGYKESKELAAKFVRLYELNHDVLSPEAHYDWGLRAMRAVLLLAGQLKRQQPNRDERSLLLRALRDANTAKLTTPDLHMFERLLVSLFPGVKASNNKDETLENAINETMSEQGFFAGTDKVVLRKVLQLRDLLSVRHSVFIMGGTGTGKSSLIQLAKASFEAAQERCRTATTILSTAPLDEDGVGDDGTVAGGVLGTGGGGGALSMNTMLSGESFEVNPQGASTTTATTGRRPPRIHMECFDPKALSAVELYGSVSPQPQFGAVDRPRRLD</sequence>
<dbReference type="Gene3D" id="1.10.8.710">
    <property type="match status" value="1"/>
</dbReference>
<keyword evidence="4" id="KW-0963">Cytoplasm</keyword>
<dbReference type="GO" id="GO:0030286">
    <property type="term" value="C:dynein complex"/>
    <property type="evidence" value="ECO:0007669"/>
    <property type="project" value="UniProtKB-KW"/>
</dbReference>
<keyword evidence="9" id="KW-0175">Coiled coil</keyword>
<dbReference type="GO" id="GO:0007018">
    <property type="term" value="P:microtubule-based movement"/>
    <property type="evidence" value="ECO:0007669"/>
    <property type="project" value="InterPro"/>
</dbReference>
<dbReference type="Proteomes" id="UP000051952">
    <property type="component" value="Unassembled WGS sequence"/>
</dbReference>
<evidence type="ECO:0000256" key="7">
    <source>
        <dbReference type="ARBA" id="ARBA00022840"/>
    </source>
</evidence>
<gene>
    <name evidence="16" type="ORF">BSAL_63445</name>
</gene>
<dbReference type="EMBL" id="CYKH01000351">
    <property type="protein sequence ID" value="CUF54797.1"/>
    <property type="molecule type" value="Genomic_DNA"/>
</dbReference>
<dbReference type="GO" id="GO:0051959">
    <property type="term" value="F:dynein light intermediate chain binding"/>
    <property type="evidence" value="ECO:0007669"/>
    <property type="project" value="InterPro"/>
</dbReference>
<dbReference type="FunFam" id="3.40.50.300:FF:000063">
    <property type="entry name" value="dynein heavy chain 6, axonemal"/>
    <property type="match status" value="1"/>
</dbReference>
<dbReference type="SUPFAM" id="SSF52540">
    <property type="entry name" value="P-loop containing nucleoside triphosphate hydrolases"/>
    <property type="match status" value="1"/>
</dbReference>
<feature type="domain" description="Dynein heavy chain hydrolytic ATP-binding dynein motor region" evidence="15">
    <location>
        <begin position="102"/>
        <end position="225"/>
    </location>
</feature>
<feature type="non-terminal residue" evidence="16">
    <location>
        <position position="1"/>
    </location>
</feature>
<accession>A0A0S4ISA4</accession>
<keyword evidence="13" id="KW-0966">Cell projection</keyword>
<dbReference type="VEuPathDB" id="TriTrypDB:BSAL_63445"/>
<evidence type="ECO:0000313" key="16">
    <source>
        <dbReference type="EMBL" id="CUF54797.1"/>
    </source>
</evidence>
<evidence type="ECO:0000256" key="2">
    <source>
        <dbReference type="ARBA" id="ARBA00004245"/>
    </source>
</evidence>
<organism evidence="16 17">
    <name type="scientific">Bodo saltans</name>
    <name type="common">Flagellated protozoan</name>
    <dbReference type="NCBI Taxonomy" id="75058"/>
    <lineage>
        <taxon>Eukaryota</taxon>
        <taxon>Discoba</taxon>
        <taxon>Euglenozoa</taxon>
        <taxon>Kinetoplastea</taxon>
        <taxon>Metakinetoplastina</taxon>
        <taxon>Eubodonida</taxon>
        <taxon>Bodonidae</taxon>
        <taxon>Bodo</taxon>
    </lineage>
</organism>
<keyword evidence="10" id="KW-0969">Cilium</keyword>
<evidence type="ECO:0000256" key="3">
    <source>
        <dbReference type="ARBA" id="ARBA00008887"/>
    </source>
</evidence>
<evidence type="ECO:0000256" key="14">
    <source>
        <dbReference type="SAM" id="MobiDB-lite"/>
    </source>
</evidence>
<dbReference type="Pfam" id="PF12774">
    <property type="entry name" value="AAA_6"/>
    <property type="match status" value="2"/>
</dbReference>
<dbReference type="Gene3D" id="3.40.50.300">
    <property type="entry name" value="P-loop containing nucleotide triphosphate hydrolases"/>
    <property type="match status" value="2"/>
</dbReference>
<evidence type="ECO:0000259" key="15">
    <source>
        <dbReference type="Pfam" id="PF12774"/>
    </source>
</evidence>
<dbReference type="InterPro" id="IPR026983">
    <property type="entry name" value="DHC"/>
</dbReference>
<dbReference type="FunFam" id="1.10.8.710:FF:000001">
    <property type="entry name" value="Dynein axonemal heavy chain 2"/>
    <property type="match status" value="1"/>
</dbReference>
<name>A0A0S4ISA4_BODSA</name>
<proteinExistence type="inferred from homology"/>
<evidence type="ECO:0000256" key="4">
    <source>
        <dbReference type="ARBA" id="ARBA00022490"/>
    </source>
</evidence>
<feature type="compositionally biased region" description="Low complexity" evidence="14">
    <location>
        <begin position="529"/>
        <end position="539"/>
    </location>
</feature>
<dbReference type="GO" id="GO:0005874">
    <property type="term" value="C:microtubule"/>
    <property type="evidence" value="ECO:0007669"/>
    <property type="project" value="UniProtKB-KW"/>
</dbReference>
<dbReference type="GO" id="GO:0045505">
    <property type="term" value="F:dynein intermediate chain binding"/>
    <property type="evidence" value="ECO:0007669"/>
    <property type="project" value="InterPro"/>
</dbReference>
<dbReference type="InterPro" id="IPR035699">
    <property type="entry name" value="AAA_6"/>
</dbReference>
<dbReference type="GO" id="GO:0005524">
    <property type="term" value="F:ATP binding"/>
    <property type="evidence" value="ECO:0007669"/>
    <property type="project" value="UniProtKB-KW"/>
</dbReference>
<evidence type="ECO:0000313" key="17">
    <source>
        <dbReference type="Proteomes" id="UP000051952"/>
    </source>
</evidence>
<dbReference type="InterPro" id="IPR027417">
    <property type="entry name" value="P-loop_NTPase"/>
</dbReference>
<evidence type="ECO:0000256" key="9">
    <source>
        <dbReference type="ARBA" id="ARBA00023054"/>
    </source>
</evidence>
<evidence type="ECO:0000256" key="8">
    <source>
        <dbReference type="ARBA" id="ARBA00023017"/>
    </source>
</evidence>
<feature type="region of interest" description="Disordered" evidence="14">
    <location>
        <begin position="523"/>
        <end position="543"/>
    </location>
</feature>
<keyword evidence="5" id="KW-0493">Microtubule</keyword>
<evidence type="ECO:0000256" key="6">
    <source>
        <dbReference type="ARBA" id="ARBA00022741"/>
    </source>
</evidence>
<evidence type="ECO:0000256" key="13">
    <source>
        <dbReference type="ARBA" id="ARBA00023273"/>
    </source>
</evidence>
<dbReference type="InterPro" id="IPR043157">
    <property type="entry name" value="Dynein_AAA1S"/>
</dbReference>